<feature type="compositionally biased region" description="Polar residues" evidence="1">
    <location>
        <begin position="41"/>
        <end position="54"/>
    </location>
</feature>
<reference evidence="2" key="1">
    <citation type="submission" date="2014-07" db="EMBL/GenBank/DDBJ databases">
        <authorList>
            <person name="Monot Marc"/>
        </authorList>
    </citation>
    <scope>NUCLEOTIDE SEQUENCE</scope>
    <source>
        <strain evidence="2">7032989</strain>
    </source>
</reference>
<evidence type="ECO:0000256" key="1">
    <source>
        <dbReference type="SAM" id="MobiDB-lite"/>
    </source>
</evidence>
<feature type="compositionally biased region" description="Basic residues" evidence="1">
    <location>
        <begin position="93"/>
        <end position="102"/>
    </location>
</feature>
<dbReference type="EMBL" id="LK933155">
    <property type="protein sequence ID" value="CDT43626.1"/>
    <property type="molecule type" value="Genomic_DNA"/>
</dbReference>
<proteinExistence type="predicted"/>
<dbReference type="AlphaFoldDB" id="A0A069AYA4"/>
<protein>
    <submittedName>
        <fullName evidence="2">Uncharacterized protein</fullName>
    </submittedName>
</protein>
<evidence type="ECO:0000313" key="2">
    <source>
        <dbReference type="EMBL" id="CDT43626.1"/>
    </source>
</evidence>
<name>A0A069AYA4_CLODI</name>
<organism evidence="2">
    <name type="scientific">Clostridioides difficile</name>
    <name type="common">Peptoclostridium difficile</name>
    <dbReference type="NCBI Taxonomy" id="1496"/>
    <lineage>
        <taxon>Bacteria</taxon>
        <taxon>Bacillati</taxon>
        <taxon>Bacillota</taxon>
        <taxon>Clostridia</taxon>
        <taxon>Peptostreptococcales</taxon>
        <taxon>Peptostreptococcaceae</taxon>
        <taxon>Clostridioides</taxon>
    </lineage>
</organism>
<sequence length="102" mass="10946">MANNHVDLGALRYTIKTENGITRLYNPYAENRRRVKPAPSPATNTASQAQTDSAQIAKPQNIVVAPPSPQANQAEEAKRQQSKSGASEASASRGRKSRTSKG</sequence>
<feature type="region of interest" description="Disordered" evidence="1">
    <location>
        <begin position="26"/>
        <end position="102"/>
    </location>
</feature>
<feature type="compositionally biased region" description="Low complexity" evidence="1">
    <location>
        <begin position="82"/>
        <end position="92"/>
    </location>
</feature>
<gene>
    <name evidence="2" type="ORF">BN1095_4750002</name>
</gene>
<accession>A0A069AYA4</accession>